<sequence length="299" mass="34623">MFETTNNYGEIWLKGNSNKKPLKYEILPNGCYKVVGRKLRKDGRGRICINGKETYIHRAVYEHYYGEIPKGFVIRHLCNFGGCINIEHMELGTQKDNVQDMIKSGRTRGKVNSFEKIQPDFSFKVNNDSPFHKHMTIDVKINEVTRCWEVVNRVPTPDGYFRVADGFAHRFMYKKFHGDIPKGYVVRHKCHNRACVAPHHLVIGTPKDNVEDKVKSGRQLKGSTHGMSKLTELQAIFIRIISPLINTKENQKAGLKQEEVAEWFGLRQAYISALLYNKSWKHLPNHKEIREIVREIDVS</sequence>
<feature type="domain" description="HNH nuclease" evidence="1">
    <location>
        <begin position="55"/>
        <end position="98"/>
    </location>
</feature>
<dbReference type="Pfam" id="PF13392">
    <property type="entry name" value="HNH_3"/>
    <property type="match status" value="2"/>
</dbReference>
<organism evidence="2 3">
    <name type="scientific">Laceyella sediminis</name>
    <dbReference type="NCBI Taxonomy" id="573074"/>
    <lineage>
        <taxon>Bacteria</taxon>
        <taxon>Bacillati</taxon>
        <taxon>Bacillota</taxon>
        <taxon>Bacilli</taxon>
        <taxon>Bacillales</taxon>
        <taxon>Thermoactinomycetaceae</taxon>
        <taxon>Laceyella</taxon>
    </lineage>
</organism>
<reference evidence="2 3" key="1">
    <citation type="submission" date="2018-03" db="EMBL/GenBank/DDBJ databases">
        <title>Genomic Encyclopedia of Archaeal and Bacterial Type Strains, Phase II (KMG-II): from individual species to whole genera.</title>
        <authorList>
            <person name="Goeker M."/>
        </authorList>
    </citation>
    <scope>NUCLEOTIDE SEQUENCE [LARGE SCALE GENOMIC DNA]</scope>
    <source>
        <strain evidence="2 3">RHA1</strain>
    </source>
</reference>
<name>A0ABX5ESE1_9BACL</name>
<proteinExistence type="predicted"/>
<gene>
    <name evidence="2" type="ORF">CLV36_102378</name>
</gene>
<comment type="caution">
    <text evidence="2">The sequence shown here is derived from an EMBL/GenBank/DDBJ whole genome shotgun (WGS) entry which is preliminary data.</text>
</comment>
<keyword evidence="2" id="KW-0378">Hydrolase</keyword>
<dbReference type="RefSeq" id="WP_181352825.1">
    <property type="nucleotide sequence ID" value="NZ_PVTZ01000002.1"/>
</dbReference>
<evidence type="ECO:0000313" key="3">
    <source>
        <dbReference type="Proteomes" id="UP000238836"/>
    </source>
</evidence>
<dbReference type="Gene3D" id="3.90.75.20">
    <property type="match status" value="1"/>
</dbReference>
<keyword evidence="3" id="KW-1185">Reference proteome</keyword>
<keyword evidence="2" id="KW-0255">Endonuclease</keyword>
<keyword evidence="2" id="KW-0540">Nuclease</keyword>
<accession>A0ABX5ESE1</accession>
<dbReference type="Proteomes" id="UP000238836">
    <property type="component" value="Unassembled WGS sequence"/>
</dbReference>
<dbReference type="SUPFAM" id="SSF54060">
    <property type="entry name" value="His-Me finger endonucleases"/>
    <property type="match status" value="2"/>
</dbReference>
<dbReference type="InterPro" id="IPR003615">
    <property type="entry name" value="HNH_nuc"/>
</dbReference>
<evidence type="ECO:0000313" key="2">
    <source>
        <dbReference type="EMBL" id="PRZ16664.1"/>
    </source>
</evidence>
<dbReference type="Gene3D" id="3.90.75.10">
    <property type="entry name" value="Homing Intron 3 (I-ppo) Encoded Endonuclease, Chain A"/>
    <property type="match status" value="1"/>
</dbReference>
<evidence type="ECO:0000259" key="1">
    <source>
        <dbReference type="Pfam" id="PF13392"/>
    </source>
</evidence>
<dbReference type="InterPro" id="IPR044925">
    <property type="entry name" value="His-Me_finger_sf"/>
</dbReference>
<feature type="domain" description="HNH nuclease" evidence="1">
    <location>
        <begin position="167"/>
        <end position="209"/>
    </location>
</feature>
<dbReference type="EMBL" id="PVTZ01000002">
    <property type="protein sequence ID" value="PRZ16664.1"/>
    <property type="molecule type" value="Genomic_DNA"/>
</dbReference>
<protein>
    <submittedName>
        <fullName evidence="2">HNH endonuclease</fullName>
    </submittedName>
</protein>
<dbReference type="InterPro" id="IPR044930">
    <property type="entry name" value="Homing_endonuclease_His-Me"/>
</dbReference>
<dbReference type="GO" id="GO:0004519">
    <property type="term" value="F:endonuclease activity"/>
    <property type="evidence" value="ECO:0007669"/>
    <property type="project" value="UniProtKB-KW"/>
</dbReference>